<dbReference type="InterPro" id="IPR050416">
    <property type="entry name" value="FAD-linked_Oxidoreductase"/>
</dbReference>
<dbReference type="AlphaFoldDB" id="A0AAW0R0W0"/>
<proteinExistence type="inferred from homology"/>
<dbReference type="Proteomes" id="UP001392437">
    <property type="component" value="Unassembled WGS sequence"/>
</dbReference>
<evidence type="ECO:0000313" key="7">
    <source>
        <dbReference type="EMBL" id="KAK8120845.1"/>
    </source>
</evidence>
<dbReference type="PANTHER" id="PTHR42973:SF53">
    <property type="entry name" value="FAD-BINDING PCMH-TYPE DOMAIN-CONTAINING PROTEIN-RELATED"/>
    <property type="match status" value="1"/>
</dbReference>
<feature type="signal peptide" evidence="5">
    <location>
        <begin position="1"/>
        <end position="22"/>
    </location>
</feature>
<comment type="caution">
    <text evidence="7">The sequence shown here is derived from an EMBL/GenBank/DDBJ whole genome shotgun (WGS) entry which is preliminary data.</text>
</comment>
<dbReference type="InterPro" id="IPR006094">
    <property type="entry name" value="Oxid_FAD_bind_N"/>
</dbReference>
<dbReference type="PROSITE" id="PS51387">
    <property type="entry name" value="FAD_PCMH"/>
    <property type="match status" value="1"/>
</dbReference>
<dbReference type="PROSITE" id="PS00862">
    <property type="entry name" value="OX2_COVAL_FAD"/>
    <property type="match status" value="1"/>
</dbReference>
<dbReference type="Gene3D" id="3.30.43.10">
    <property type="entry name" value="Uridine Diphospho-n-acetylenolpyruvylglucosamine Reductase, domain 2"/>
    <property type="match status" value="1"/>
</dbReference>
<evidence type="ECO:0000256" key="2">
    <source>
        <dbReference type="ARBA" id="ARBA00022630"/>
    </source>
</evidence>
<reference evidence="7 8" key="1">
    <citation type="submission" date="2023-01" db="EMBL/GenBank/DDBJ databases">
        <title>Analysis of 21 Apiospora genomes using comparative genomics revels a genus with tremendous synthesis potential of carbohydrate active enzymes and secondary metabolites.</title>
        <authorList>
            <person name="Sorensen T."/>
        </authorList>
    </citation>
    <scope>NUCLEOTIDE SEQUENCE [LARGE SCALE GENOMIC DNA]</scope>
    <source>
        <strain evidence="7 8">CBS 117206</strain>
    </source>
</reference>
<dbReference type="PANTHER" id="PTHR42973">
    <property type="entry name" value="BINDING OXIDOREDUCTASE, PUTATIVE (AFU_ORTHOLOGUE AFUA_1G17690)-RELATED"/>
    <property type="match status" value="1"/>
</dbReference>
<keyword evidence="3" id="KW-0274">FAD</keyword>
<dbReference type="GO" id="GO:0071949">
    <property type="term" value="F:FAD binding"/>
    <property type="evidence" value="ECO:0007669"/>
    <property type="project" value="InterPro"/>
</dbReference>
<gene>
    <name evidence="7" type="ORF">PG999_004965</name>
</gene>
<dbReference type="GO" id="GO:0016491">
    <property type="term" value="F:oxidoreductase activity"/>
    <property type="evidence" value="ECO:0007669"/>
    <property type="project" value="UniProtKB-KW"/>
</dbReference>
<dbReference type="Gene3D" id="3.30.465.10">
    <property type="match status" value="1"/>
</dbReference>
<keyword evidence="8" id="KW-1185">Reference proteome</keyword>
<dbReference type="EMBL" id="JAQQWP010000004">
    <property type="protein sequence ID" value="KAK8120845.1"/>
    <property type="molecule type" value="Genomic_DNA"/>
</dbReference>
<evidence type="ECO:0000256" key="5">
    <source>
        <dbReference type="SAM" id="SignalP"/>
    </source>
</evidence>
<dbReference type="SUPFAM" id="SSF56176">
    <property type="entry name" value="FAD-binding/transporter-associated domain-like"/>
    <property type="match status" value="1"/>
</dbReference>
<dbReference type="InterPro" id="IPR016169">
    <property type="entry name" value="FAD-bd_PCMH_sub2"/>
</dbReference>
<evidence type="ECO:0000256" key="1">
    <source>
        <dbReference type="ARBA" id="ARBA00005466"/>
    </source>
</evidence>
<dbReference type="Gene3D" id="3.40.462.20">
    <property type="match status" value="1"/>
</dbReference>
<sequence length="505" mass="54191">MHHSCLPAALAALAAIVPETFATAPDGGLLGCRALVSAGMGQNVQFPSTPGGGYRSSLNSYYSLDVREVEPSCVFKPRSAHDVSQAIKIISNLPSGNVAVRGGGHTVWPNNNIANGITIDMSLLGHTKLHQSKESDTAVIASVGAGARWEAVLLEVEKRGLSVAAGRVSTVGVAGLTLGGGLSFHSGRHGFTCDNVVNYEVVLADGQIVNANATQNLDLFKALKGGGSNFGIVTRFDFATFPAGLLYGGIMMATWDHKQTVLDSLIRLIEINEQHPADNQIVLFTYNATADFMTVGSINVNVDGATDSTSFEPMASVPWLYDTRTTQTYAEMVVDLSDPGGERSPWFSLCFQNNKLVANKAAELFEKLVAECRGIADLHRIQVVLQQLPKHYAQKNPGGNVLGMDNSLTEDAILWQGQGYAQARETEGLLREKLATLTAELEAYAKSVGAATQWRYINYVDPTQDPLKSYGPENIAFMKGVAAKFDPHGFFQTRVPGGFKISHVD</sequence>
<keyword evidence="5" id="KW-0732">Signal</keyword>
<keyword evidence="4" id="KW-0560">Oxidoreductase</keyword>
<dbReference type="InterPro" id="IPR036318">
    <property type="entry name" value="FAD-bd_PCMH-like_sf"/>
</dbReference>
<comment type="similarity">
    <text evidence="1">Belongs to the oxygen-dependent FAD-linked oxidoreductase family.</text>
</comment>
<dbReference type="Pfam" id="PF01565">
    <property type="entry name" value="FAD_binding_4"/>
    <property type="match status" value="1"/>
</dbReference>
<feature type="chain" id="PRO_5043710186" evidence="5">
    <location>
        <begin position="23"/>
        <end position="505"/>
    </location>
</feature>
<feature type="domain" description="FAD-binding PCMH-type" evidence="6">
    <location>
        <begin position="67"/>
        <end position="243"/>
    </location>
</feature>
<organism evidence="7 8">
    <name type="scientific">Apiospora kogelbergensis</name>
    <dbReference type="NCBI Taxonomy" id="1337665"/>
    <lineage>
        <taxon>Eukaryota</taxon>
        <taxon>Fungi</taxon>
        <taxon>Dikarya</taxon>
        <taxon>Ascomycota</taxon>
        <taxon>Pezizomycotina</taxon>
        <taxon>Sordariomycetes</taxon>
        <taxon>Xylariomycetidae</taxon>
        <taxon>Amphisphaeriales</taxon>
        <taxon>Apiosporaceae</taxon>
        <taxon>Apiospora</taxon>
    </lineage>
</organism>
<dbReference type="InterPro" id="IPR016167">
    <property type="entry name" value="FAD-bd_PCMH_sub1"/>
</dbReference>
<evidence type="ECO:0000256" key="3">
    <source>
        <dbReference type="ARBA" id="ARBA00022827"/>
    </source>
</evidence>
<dbReference type="InterPro" id="IPR016166">
    <property type="entry name" value="FAD-bd_PCMH"/>
</dbReference>
<protein>
    <submittedName>
        <fullName evidence="7">FAD binding domain-containing protein</fullName>
    </submittedName>
</protein>
<keyword evidence="2" id="KW-0285">Flavoprotein</keyword>
<accession>A0AAW0R0W0</accession>
<evidence type="ECO:0000313" key="8">
    <source>
        <dbReference type="Proteomes" id="UP001392437"/>
    </source>
</evidence>
<evidence type="ECO:0000259" key="6">
    <source>
        <dbReference type="PROSITE" id="PS51387"/>
    </source>
</evidence>
<dbReference type="InterPro" id="IPR006093">
    <property type="entry name" value="Oxy_OxRdtase_FAD_BS"/>
</dbReference>
<name>A0AAW0R0W0_9PEZI</name>
<evidence type="ECO:0000256" key="4">
    <source>
        <dbReference type="ARBA" id="ARBA00023002"/>
    </source>
</evidence>